<dbReference type="FunFam" id="1.10.220.150:FF:000005">
    <property type="entry name" value="Arf-GAP domain and FG repeat-containing protein 1"/>
    <property type="match status" value="1"/>
</dbReference>
<feature type="compositionally biased region" description="Polar residues" evidence="5">
    <location>
        <begin position="384"/>
        <end position="396"/>
    </location>
</feature>
<keyword evidence="8" id="KW-1185">Reference proteome</keyword>
<evidence type="ECO:0000256" key="3">
    <source>
        <dbReference type="ARBA" id="ARBA00022833"/>
    </source>
</evidence>
<reference evidence="7 8" key="1">
    <citation type="submission" date="2022-12" db="EMBL/GenBank/DDBJ databases">
        <title>Chromosome-scale assembly of the Ensete ventricosum genome.</title>
        <authorList>
            <person name="Dussert Y."/>
            <person name="Stocks J."/>
            <person name="Wendawek A."/>
            <person name="Woldeyes F."/>
            <person name="Nichols R.A."/>
            <person name="Borrell J.S."/>
        </authorList>
    </citation>
    <scope>NUCLEOTIDE SEQUENCE [LARGE SCALE GENOMIC DNA]</scope>
    <source>
        <strain evidence="8">cv. Maze</strain>
        <tissue evidence="7">Seeds</tissue>
    </source>
</reference>
<feature type="region of interest" description="Disordered" evidence="5">
    <location>
        <begin position="327"/>
        <end position="358"/>
    </location>
</feature>
<evidence type="ECO:0000259" key="6">
    <source>
        <dbReference type="PROSITE" id="PS50115"/>
    </source>
</evidence>
<name>A0AAV8QT46_ENSVE</name>
<feature type="compositionally biased region" description="Basic and acidic residues" evidence="5">
    <location>
        <begin position="234"/>
        <end position="246"/>
    </location>
</feature>
<dbReference type="Proteomes" id="UP001222027">
    <property type="component" value="Unassembled WGS sequence"/>
</dbReference>
<dbReference type="PANTHER" id="PTHR46085:SF3">
    <property type="entry name" value="ARF GTPASE ACTIVATING PROTEIN"/>
    <property type="match status" value="1"/>
</dbReference>
<evidence type="ECO:0000256" key="4">
    <source>
        <dbReference type="PROSITE-ProRule" id="PRU00288"/>
    </source>
</evidence>
<dbReference type="Pfam" id="PF01412">
    <property type="entry name" value="ArfGap"/>
    <property type="match status" value="1"/>
</dbReference>
<comment type="caution">
    <text evidence="7">The sequence shown here is derived from an EMBL/GenBank/DDBJ whole genome shotgun (WGS) entry which is preliminary data.</text>
</comment>
<dbReference type="InterPro" id="IPR001164">
    <property type="entry name" value="ArfGAP_dom"/>
</dbReference>
<feature type="compositionally biased region" description="Basic and acidic residues" evidence="5">
    <location>
        <begin position="127"/>
        <end position="149"/>
    </location>
</feature>
<keyword evidence="1" id="KW-0479">Metal-binding</keyword>
<sequence length="670" mass="72779">MANLVKEEEKNEKIIRGLLKLPANRRCINCNSLGPQYVCTNFWTFVCTNCSGIHREFTHRIKSISMAKFSSQEVIALQEGGNERARELYFKDWDPQRHSFPQSSNIDRLRDFIKNVYVYRRYTGESVGDRPQKMKDKRDNYNENQKAESYRSGLRSPSYEDRYSPSYGGRNSDRIFIYNYGERSPGYDQGKHKRSPAYFEVVDDRRRDNKVGNVRQNRSLEAPGLLDAPKPKGKSPDHQKNVDKSSDPVVNQAKDTLGDDVPPLQIGKTAISKETMVPDGTTQVESNLSSSSICSADANSVQLKGSYFESLMDLIVDPNLPVAITEEQAVPQQTTSVTDDGGNSSASDISGQKKVSQVAPDANPLVSALGQLSVSEPAAKENISTVSVSGIDSSPKASGGENLPTTQQEQLSLLKSTGSPSNQPSDVPAVGTSNDQTSMSSVAPHEQGSFTVASINPSGHLPQITTKSSQETNAGISSQPPSAESTHGGRKELPVDLFTSLYPTAPLSAPGWQREPYPGIGYNMQFPTRVTAPTYTQTSKFVNPFDLTSDPDPTFPSVTSQHVPLPNMTSPLALIRTSSFGAPSPRWNLSEHLPNPTSVSPGPFVMHQIPNNMPRELAATMMSAGNQGRLGPDNNGTNCGTSGIHQHPAISYAQANSPNSVNPVGGNPFG</sequence>
<protein>
    <recommendedName>
        <fullName evidence="6">Arf-GAP domain-containing protein</fullName>
    </recommendedName>
</protein>
<keyword evidence="3" id="KW-0862">Zinc</keyword>
<accession>A0AAV8QT46</accession>
<dbReference type="PRINTS" id="PR00405">
    <property type="entry name" value="REVINTRACTNG"/>
</dbReference>
<dbReference type="SUPFAM" id="SSF57863">
    <property type="entry name" value="ArfGap/RecO-like zinc finger"/>
    <property type="match status" value="1"/>
</dbReference>
<evidence type="ECO:0000256" key="1">
    <source>
        <dbReference type="ARBA" id="ARBA00022723"/>
    </source>
</evidence>
<dbReference type="PANTHER" id="PTHR46085">
    <property type="entry name" value="ARFGAP/RECO-RELATED"/>
    <property type="match status" value="1"/>
</dbReference>
<evidence type="ECO:0000256" key="5">
    <source>
        <dbReference type="SAM" id="MobiDB-lite"/>
    </source>
</evidence>
<dbReference type="GO" id="GO:0008270">
    <property type="term" value="F:zinc ion binding"/>
    <property type="evidence" value="ECO:0007669"/>
    <property type="project" value="UniProtKB-KW"/>
</dbReference>
<dbReference type="EMBL" id="JAQQAF010000006">
    <property type="protein sequence ID" value="KAJ8478194.1"/>
    <property type="molecule type" value="Genomic_DNA"/>
</dbReference>
<evidence type="ECO:0000313" key="7">
    <source>
        <dbReference type="EMBL" id="KAJ8478194.1"/>
    </source>
</evidence>
<gene>
    <name evidence="7" type="ORF">OPV22_021921</name>
</gene>
<dbReference type="InterPro" id="IPR038508">
    <property type="entry name" value="ArfGAP_dom_sf"/>
</dbReference>
<organism evidence="7 8">
    <name type="scientific">Ensete ventricosum</name>
    <name type="common">Abyssinian banana</name>
    <name type="synonym">Musa ensete</name>
    <dbReference type="NCBI Taxonomy" id="4639"/>
    <lineage>
        <taxon>Eukaryota</taxon>
        <taxon>Viridiplantae</taxon>
        <taxon>Streptophyta</taxon>
        <taxon>Embryophyta</taxon>
        <taxon>Tracheophyta</taxon>
        <taxon>Spermatophyta</taxon>
        <taxon>Magnoliopsida</taxon>
        <taxon>Liliopsida</taxon>
        <taxon>Zingiberales</taxon>
        <taxon>Musaceae</taxon>
        <taxon>Ensete</taxon>
    </lineage>
</organism>
<feature type="compositionally biased region" description="Polar residues" evidence="5">
    <location>
        <begin position="403"/>
        <end position="441"/>
    </location>
</feature>
<keyword evidence="2 4" id="KW-0863">Zinc-finger</keyword>
<evidence type="ECO:0000256" key="2">
    <source>
        <dbReference type="ARBA" id="ARBA00022771"/>
    </source>
</evidence>
<dbReference type="InterPro" id="IPR037278">
    <property type="entry name" value="ARFGAP/RecO"/>
</dbReference>
<dbReference type="GO" id="GO:0005096">
    <property type="term" value="F:GTPase activator activity"/>
    <property type="evidence" value="ECO:0007669"/>
    <property type="project" value="InterPro"/>
</dbReference>
<dbReference type="PROSITE" id="PS50115">
    <property type="entry name" value="ARFGAP"/>
    <property type="match status" value="1"/>
</dbReference>
<dbReference type="SMART" id="SM00105">
    <property type="entry name" value="ArfGap"/>
    <property type="match status" value="1"/>
</dbReference>
<feature type="domain" description="Arf-GAP" evidence="6">
    <location>
        <begin position="12"/>
        <end position="134"/>
    </location>
</feature>
<dbReference type="CDD" id="cd08838">
    <property type="entry name" value="ArfGap_AGFG"/>
    <property type="match status" value="1"/>
</dbReference>
<evidence type="ECO:0000313" key="8">
    <source>
        <dbReference type="Proteomes" id="UP001222027"/>
    </source>
</evidence>
<feature type="compositionally biased region" description="Polar residues" evidence="5">
    <location>
        <begin position="448"/>
        <end position="485"/>
    </location>
</feature>
<feature type="region of interest" description="Disordered" evidence="5">
    <location>
        <begin position="183"/>
        <end position="264"/>
    </location>
</feature>
<dbReference type="InterPro" id="IPR044820">
    <property type="entry name" value="AGD14-like"/>
</dbReference>
<feature type="compositionally biased region" description="Polar residues" evidence="5">
    <location>
        <begin position="330"/>
        <end position="355"/>
    </location>
</feature>
<dbReference type="Gene3D" id="1.10.220.150">
    <property type="entry name" value="Arf GTPase activating protein"/>
    <property type="match status" value="1"/>
</dbReference>
<dbReference type="AlphaFoldDB" id="A0AAV8QT46"/>
<feature type="region of interest" description="Disordered" evidence="5">
    <location>
        <begin position="384"/>
        <end position="490"/>
    </location>
</feature>
<proteinExistence type="predicted"/>
<feature type="region of interest" description="Disordered" evidence="5">
    <location>
        <begin position="127"/>
        <end position="167"/>
    </location>
</feature>